<dbReference type="Proteomes" id="UP001139125">
    <property type="component" value="Unassembled WGS sequence"/>
</dbReference>
<dbReference type="InterPro" id="IPR011051">
    <property type="entry name" value="RmlC_Cupin_sf"/>
</dbReference>
<sequence length="114" mass="12998">MEEQNQSATEITPEKAAERLKETDKEFIKLFGHGSLEVEYYKPDKADKQQPHERDEIYVVISGSGFFVNGDQRHPFEAGQVLLVPAGVVHRFEDFTEDFATWVFFYGPKGGEKG</sequence>
<feature type="domain" description="Cupin type-2" evidence="1">
    <location>
        <begin position="41"/>
        <end position="94"/>
    </location>
</feature>
<gene>
    <name evidence="2" type="ORF">NM125_03560</name>
</gene>
<evidence type="ECO:0000259" key="1">
    <source>
        <dbReference type="Pfam" id="PF07883"/>
    </source>
</evidence>
<reference evidence="2" key="1">
    <citation type="submission" date="2022-06" db="EMBL/GenBank/DDBJ databases">
        <title>Gracilimonas sp. CAU 1638 isolated from sea sediment.</title>
        <authorList>
            <person name="Kim W."/>
        </authorList>
    </citation>
    <scope>NUCLEOTIDE SEQUENCE</scope>
    <source>
        <strain evidence="2">CAU 1638</strain>
    </source>
</reference>
<proteinExistence type="predicted"/>
<dbReference type="InterPro" id="IPR014710">
    <property type="entry name" value="RmlC-like_jellyroll"/>
</dbReference>
<dbReference type="AlphaFoldDB" id="A0A9X2L1Q3"/>
<evidence type="ECO:0000313" key="2">
    <source>
        <dbReference type="EMBL" id="MCP9290659.1"/>
    </source>
</evidence>
<dbReference type="EMBL" id="JANDBC010000001">
    <property type="protein sequence ID" value="MCP9290659.1"/>
    <property type="molecule type" value="Genomic_DNA"/>
</dbReference>
<organism evidence="2 3">
    <name type="scientific">Gracilimonas sediminicola</name>
    <dbReference type="NCBI Taxonomy" id="2952158"/>
    <lineage>
        <taxon>Bacteria</taxon>
        <taxon>Pseudomonadati</taxon>
        <taxon>Balneolota</taxon>
        <taxon>Balneolia</taxon>
        <taxon>Balneolales</taxon>
        <taxon>Balneolaceae</taxon>
        <taxon>Gracilimonas</taxon>
    </lineage>
</organism>
<comment type="caution">
    <text evidence="2">The sequence shown here is derived from an EMBL/GenBank/DDBJ whole genome shotgun (WGS) entry which is preliminary data.</text>
</comment>
<protein>
    <submittedName>
        <fullName evidence="2">Cupin domain-containing protein</fullName>
    </submittedName>
</protein>
<dbReference type="Pfam" id="PF07883">
    <property type="entry name" value="Cupin_2"/>
    <property type="match status" value="1"/>
</dbReference>
<accession>A0A9X2L1Q3</accession>
<dbReference type="SUPFAM" id="SSF51182">
    <property type="entry name" value="RmlC-like cupins"/>
    <property type="match status" value="1"/>
</dbReference>
<name>A0A9X2L1Q3_9BACT</name>
<dbReference type="Gene3D" id="2.60.120.10">
    <property type="entry name" value="Jelly Rolls"/>
    <property type="match status" value="1"/>
</dbReference>
<dbReference type="InterPro" id="IPR013096">
    <property type="entry name" value="Cupin_2"/>
</dbReference>
<dbReference type="RefSeq" id="WP_255132935.1">
    <property type="nucleotide sequence ID" value="NZ_JANDBC010000001.1"/>
</dbReference>
<evidence type="ECO:0000313" key="3">
    <source>
        <dbReference type="Proteomes" id="UP001139125"/>
    </source>
</evidence>
<keyword evidence="3" id="KW-1185">Reference proteome</keyword>